<dbReference type="Proteomes" id="UP000004691">
    <property type="component" value="Unassembled WGS sequence"/>
</dbReference>
<feature type="domain" description="DUF6973" evidence="3">
    <location>
        <begin position="220"/>
        <end position="323"/>
    </location>
</feature>
<dbReference type="EMBL" id="JH636049">
    <property type="protein sequence ID" value="EID53343.1"/>
    <property type="molecule type" value="Genomic_DNA"/>
</dbReference>
<dbReference type="OrthoDB" id="1187707at2"/>
<evidence type="ECO:0000256" key="2">
    <source>
        <dbReference type="SAM" id="MobiDB-lite"/>
    </source>
</evidence>
<evidence type="ECO:0000259" key="3">
    <source>
        <dbReference type="Pfam" id="PF22322"/>
    </source>
</evidence>
<dbReference type="HOGENOM" id="CLU_061565_0_0_11"/>
<dbReference type="RefSeq" id="WP_006237462.1">
    <property type="nucleotide sequence ID" value="NZ_JH636049.1"/>
</dbReference>
<keyword evidence="1" id="KW-0175">Coiled coil</keyword>
<feature type="coiled-coil region" evidence="1">
    <location>
        <begin position="50"/>
        <end position="98"/>
    </location>
</feature>
<dbReference type="Pfam" id="PF22322">
    <property type="entry name" value="DUF6973"/>
    <property type="match status" value="1"/>
</dbReference>
<gene>
    <name evidence="4" type="ORF">SacxiDRAFT_1084</name>
</gene>
<feature type="compositionally biased region" description="Basic and acidic residues" evidence="2">
    <location>
        <begin position="347"/>
        <end position="362"/>
    </location>
</feature>
<name>I0UZP0_9PSEU</name>
<feature type="region of interest" description="Disordered" evidence="2">
    <location>
        <begin position="337"/>
        <end position="380"/>
    </location>
</feature>
<accession>I0UZP0</accession>
<evidence type="ECO:0000256" key="1">
    <source>
        <dbReference type="SAM" id="Coils"/>
    </source>
</evidence>
<dbReference type="AlphaFoldDB" id="I0UZP0"/>
<dbReference type="STRING" id="882086.SacxiDRAFT_1084"/>
<proteinExistence type="predicted"/>
<evidence type="ECO:0000313" key="4">
    <source>
        <dbReference type="EMBL" id="EID53343.1"/>
    </source>
</evidence>
<dbReference type="eggNOG" id="ENOG5032WH2">
    <property type="taxonomic scope" value="Bacteria"/>
</dbReference>
<organism evidence="4 5">
    <name type="scientific">Saccharomonospora xinjiangensis XJ-54</name>
    <dbReference type="NCBI Taxonomy" id="882086"/>
    <lineage>
        <taxon>Bacteria</taxon>
        <taxon>Bacillati</taxon>
        <taxon>Actinomycetota</taxon>
        <taxon>Actinomycetes</taxon>
        <taxon>Pseudonocardiales</taxon>
        <taxon>Pseudonocardiaceae</taxon>
        <taxon>Saccharomonospora</taxon>
    </lineage>
</organism>
<reference evidence="4 5" key="1">
    <citation type="submission" date="2012-01" db="EMBL/GenBank/DDBJ databases">
        <title>Improved High-Quality Draft sequence of Saccharomonospora xinjiangensis XJ-54.</title>
        <authorList>
            <consortium name="US DOE Joint Genome Institute"/>
            <person name="Lucas S."/>
            <person name="Han J."/>
            <person name="Lapidus A."/>
            <person name="Cheng J.-F."/>
            <person name="Goodwin L."/>
            <person name="Pitluck S."/>
            <person name="Peters L."/>
            <person name="Mikhailova N."/>
            <person name="Teshima H."/>
            <person name="Detter J.C."/>
            <person name="Han C."/>
            <person name="Tapia R."/>
            <person name="Land M."/>
            <person name="Hauser L."/>
            <person name="Kyrpides N."/>
            <person name="Ivanova N."/>
            <person name="Pagani I."/>
            <person name="Brambilla E.-M."/>
            <person name="Klenk H.-P."/>
            <person name="Woyke T."/>
        </authorList>
    </citation>
    <scope>NUCLEOTIDE SEQUENCE [LARGE SCALE GENOMIC DNA]</scope>
    <source>
        <strain evidence="4 5">XJ-54</strain>
    </source>
</reference>
<evidence type="ECO:0000313" key="5">
    <source>
        <dbReference type="Proteomes" id="UP000004691"/>
    </source>
</evidence>
<keyword evidence="5" id="KW-1185">Reference proteome</keyword>
<sequence length="380" mass="40475">MVSWNDAEQWNADGVAAVGDALVKARNAIVALEDELTESVSPKEWSGPSAESARRDLAKHRQDLETLAAEVASMATTVDTVEDAVRGLRREIDEAKSLASSHGLRIDNGTVVAPEGVTTLPAELARSAVAERVKAILDKAAAVDTDLAAMLDRVLANKISDAGATTLAEAAAAGEERVRLDQILKNYQVSPDPDGTVNFFGQTVTKSEADLLDDLGLLGIKDMYDIRNKAFGTADDRFPGQDGNDSHRDAFRHAYWNALMTQKFGEEWAQKYGTAHERLPGNPADREAMDLYNNEVGRKIAAANPDASPEELANLVEKAVEDGRTVVIDKNGELAYSNDVAGGQTGHADDPAPEKEGGERGSSHTSGGSGDGSGDYDWGS</sequence>
<dbReference type="InterPro" id="IPR054246">
    <property type="entry name" value="DUF6973"/>
</dbReference>
<protein>
    <recommendedName>
        <fullName evidence="3">DUF6973 domain-containing protein</fullName>
    </recommendedName>
</protein>